<gene>
    <name evidence="3" type="ORF">TresaDRAFT_1352</name>
</gene>
<dbReference type="AlphaFoldDB" id="H7EM52"/>
<dbReference type="PROSITE" id="PS51257">
    <property type="entry name" value="PROKAR_LIPOPROTEIN"/>
    <property type="match status" value="1"/>
</dbReference>
<dbReference type="Proteomes" id="UP000003571">
    <property type="component" value="Unassembled WGS sequence"/>
</dbReference>
<evidence type="ECO:0000259" key="2">
    <source>
        <dbReference type="Pfam" id="PF17802"/>
    </source>
</evidence>
<feature type="signal peptide" evidence="1">
    <location>
        <begin position="1"/>
        <end position="18"/>
    </location>
</feature>
<dbReference type="PATRIC" id="fig|907348.3.peg.2004"/>
<dbReference type="Gene3D" id="2.60.40.10">
    <property type="entry name" value="Immunoglobulins"/>
    <property type="match status" value="1"/>
</dbReference>
<sequence length="98" mass="10916">MKKLFLILATAVVLSSCATMPKESPILELDNIALDGEQWIKVQNIDKNTGKPIANAECAVYLLKEDGIGRIVTKTDKHGWVYIQNVPDGKYYIMFSGE</sequence>
<organism evidence="3 4">
    <name type="scientific">Treponema saccharophilum DSM 2985</name>
    <dbReference type="NCBI Taxonomy" id="907348"/>
    <lineage>
        <taxon>Bacteria</taxon>
        <taxon>Pseudomonadati</taxon>
        <taxon>Spirochaetota</taxon>
        <taxon>Spirochaetia</taxon>
        <taxon>Spirochaetales</taxon>
        <taxon>Treponemataceae</taxon>
        <taxon>Treponema</taxon>
    </lineage>
</organism>
<evidence type="ECO:0000256" key="1">
    <source>
        <dbReference type="SAM" id="SignalP"/>
    </source>
</evidence>
<proteinExistence type="predicted"/>
<feature type="chain" id="PRO_5003608826" description="SpaA-like prealbumin fold domain-containing protein" evidence="1">
    <location>
        <begin position="19"/>
        <end position="98"/>
    </location>
</feature>
<dbReference type="RefSeq" id="WP_002705245.1">
    <property type="nucleotide sequence ID" value="NZ_AGRW01000050.1"/>
</dbReference>
<dbReference type="Pfam" id="PF17802">
    <property type="entry name" value="SpaA"/>
    <property type="match status" value="1"/>
</dbReference>
<name>H7EM52_9SPIR</name>
<comment type="caution">
    <text evidence="3">The sequence shown here is derived from an EMBL/GenBank/DDBJ whole genome shotgun (WGS) entry which is preliminary data.</text>
</comment>
<reference evidence="3 4" key="1">
    <citation type="submission" date="2011-09" db="EMBL/GenBank/DDBJ databases">
        <title>The draft genome of Treponema saccharophilum DSM 2985.</title>
        <authorList>
            <consortium name="US DOE Joint Genome Institute (JGI-PGF)"/>
            <person name="Lucas S."/>
            <person name="Copeland A."/>
            <person name="Lapidus A."/>
            <person name="Glavina del Rio T."/>
            <person name="Dalin E."/>
            <person name="Tice H."/>
            <person name="Bruce D."/>
            <person name="Goodwin L."/>
            <person name="Pitluck S."/>
            <person name="Peters L."/>
            <person name="Kyrpides N."/>
            <person name="Mavromatis K."/>
            <person name="Ivanova N."/>
            <person name="Markowitz V."/>
            <person name="Cheng J.-F."/>
            <person name="Hugenholtz P."/>
            <person name="Woyke T."/>
            <person name="Wu D."/>
            <person name="Gronow S."/>
            <person name="Wellnitz S."/>
            <person name="Brambilla E."/>
            <person name="Klenk H.-P."/>
            <person name="Eisen J.A."/>
        </authorList>
    </citation>
    <scope>NUCLEOTIDE SEQUENCE [LARGE SCALE GENOMIC DNA]</scope>
    <source>
        <strain evidence="3 4">DSM 2985</strain>
    </source>
</reference>
<keyword evidence="1" id="KW-0732">Signal</keyword>
<dbReference type="InterPro" id="IPR041033">
    <property type="entry name" value="SpaA_PFL_dom_1"/>
</dbReference>
<accession>H7EM52</accession>
<dbReference type="InterPro" id="IPR013783">
    <property type="entry name" value="Ig-like_fold"/>
</dbReference>
<dbReference type="EMBL" id="AGRW01000050">
    <property type="protein sequence ID" value="EIC01460.1"/>
    <property type="molecule type" value="Genomic_DNA"/>
</dbReference>
<feature type="domain" description="SpaA-like prealbumin fold" evidence="2">
    <location>
        <begin position="39"/>
        <end position="93"/>
    </location>
</feature>
<dbReference type="SUPFAM" id="SSF49478">
    <property type="entry name" value="Cna protein B-type domain"/>
    <property type="match status" value="1"/>
</dbReference>
<evidence type="ECO:0000313" key="3">
    <source>
        <dbReference type="EMBL" id="EIC01460.1"/>
    </source>
</evidence>
<evidence type="ECO:0000313" key="4">
    <source>
        <dbReference type="Proteomes" id="UP000003571"/>
    </source>
</evidence>
<dbReference type="STRING" id="907348.TresaDRAFT_1352"/>
<keyword evidence="4" id="KW-1185">Reference proteome</keyword>
<protein>
    <recommendedName>
        <fullName evidence="2">SpaA-like prealbumin fold domain-containing protein</fullName>
    </recommendedName>
</protein>